<dbReference type="AlphaFoldDB" id="A0A3M6VLD6"/>
<keyword evidence="8" id="KW-1185">Reference proteome</keyword>
<protein>
    <recommendedName>
        <fullName evidence="6">ACB domain-containing protein</fullName>
    </recommendedName>
</protein>
<evidence type="ECO:0000313" key="8">
    <source>
        <dbReference type="Proteomes" id="UP000282087"/>
    </source>
</evidence>
<dbReference type="PROSITE" id="PS51228">
    <property type="entry name" value="ACB_2"/>
    <property type="match status" value="1"/>
</dbReference>
<evidence type="ECO:0000256" key="1">
    <source>
        <dbReference type="ARBA" id="ARBA00022737"/>
    </source>
</evidence>
<comment type="caution">
    <text evidence="7">The sequence shown here is derived from an EMBL/GenBank/DDBJ whole genome shotgun (WGS) entry which is preliminary data.</text>
</comment>
<dbReference type="Proteomes" id="UP000282087">
    <property type="component" value="Unassembled WGS sequence"/>
</dbReference>
<feature type="transmembrane region" description="Helical" evidence="5">
    <location>
        <begin position="6"/>
        <end position="27"/>
    </location>
</feature>
<keyword evidence="5" id="KW-1133">Transmembrane helix</keyword>
<keyword evidence="3" id="KW-0446">Lipid-binding</keyword>
<dbReference type="SUPFAM" id="SSF48403">
    <property type="entry name" value="Ankyrin repeat"/>
    <property type="match status" value="1"/>
</dbReference>
<dbReference type="VEuPathDB" id="FungiDB:DD237_001228"/>
<accession>A0A3M6VLD6</accession>
<dbReference type="InterPro" id="IPR036770">
    <property type="entry name" value="Ankyrin_rpt-contain_sf"/>
</dbReference>
<dbReference type="Gene3D" id="1.25.40.20">
    <property type="entry name" value="Ankyrin repeat-containing domain"/>
    <property type="match status" value="1"/>
</dbReference>
<dbReference type="STRING" id="542832.A0A3M6VLD6"/>
<evidence type="ECO:0000256" key="3">
    <source>
        <dbReference type="ARBA" id="ARBA00023121"/>
    </source>
</evidence>
<keyword evidence="1" id="KW-0677">Repeat</keyword>
<dbReference type="InterPro" id="IPR035984">
    <property type="entry name" value="Acyl-CoA-binding_sf"/>
</dbReference>
<evidence type="ECO:0000259" key="6">
    <source>
        <dbReference type="PROSITE" id="PS51228"/>
    </source>
</evidence>
<dbReference type="OrthoDB" id="10254927at2759"/>
<reference evidence="7 8" key="1">
    <citation type="submission" date="2018-06" db="EMBL/GenBank/DDBJ databases">
        <title>Comparative genomics of downy mildews reveals potential adaptations to biotrophy.</title>
        <authorList>
            <person name="Fletcher K."/>
            <person name="Klosterman S.J."/>
            <person name="Derevnina L."/>
            <person name="Martin F."/>
            <person name="Koike S."/>
            <person name="Reyes Chin-Wo S."/>
            <person name="Mou B."/>
            <person name="Michelmore R."/>
        </authorList>
    </citation>
    <scope>NUCLEOTIDE SEQUENCE [LARGE SCALE GENOMIC DNA]</scope>
    <source>
        <strain evidence="7 8">R14</strain>
    </source>
</reference>
<sequence>MTEELTQVTWVGVACAVTGAVVIPLLLHRIFFFKKMNCESSAGSCSCEEYMTKHGMSKVDAKFQVAVDFIAARGDNKMTNEQKLTLYALYKQAHNGKCSVERPSGVDIVGSAKWESWKALGDMSQEVAKQQYFEWVQDLFEEFDVHSPKKRHLSSVSLSTATNESVSSDNYMSMAGAVSLPKVDMSTEEWKVKDDIFHYASTGDVDKLTSALNKGEDINAQDLEGRTMMHWAVDRDQQLIVKELLRRNASPNIQDADGMTPLHYAASCDHEELAQLLVKHGALVDVEDVDGDTPLTTASSQALHLVMADGATRDLQ</sequence>
<dbReference type="PROSITE" id="PS50088">
    <property type="entry name" value="ANK_REPEAT"/>
    <property type="match status" value="2"/>
</dbReference>
<evidence type="ECO:0000313" key="7">
    <source>
        <dbReference type="EMBL" id="RMX67509.1"/>
    </source>
</evidence>
<keyword evidence="2 4" id="KW-0040">ANK repeat</keyword>
<dbReference type="GO" id="GO:0000062">
    <property type="term" value="F:fatty-acyl-CoA binding"/>
    <property type="evidence" value="ECO:0007669"/>
    <property type="project" value="InterPro"/>
</dbReference>
<dbReference type="InterPro" id="IPR014352">
    <property type="entry name" value="FERM/acyl-CoA-bd_prot_sf"/>
</dbReference>
<keyword evidence="5" id="KW-0472">Membrane</keyword>
<name>A0A3M6VLD6_9STRA</name>
<gene>
    <name evidence="7" type="ORF">DD238_001448</name>
</gene>
<feature type="repeat" description="ANK" evidence="4">
    <location>
        <begin position="224"/>
        <end position="256"/>
    </location>
</feature>
<feature type="repeat" description="ANK" evidence="4">
    <location>
        <begin position="257"/>
        <end position="289"/>
    </location>
</feature>
<proteinExistence type="predicted"/>
<evidence type="ECO:0000256" key="5">
    <source>
        <dbReference type="SAM" id="Phobius"/>
    </source>
</evidence>
<dbReference type="SMART" id="SM00248">
    <property type="entry name" value="ANK"/>
    <property type="match status" value="3"/>
</dbReference>
<dbReference type="PANTHER" id="PTHR24119:SF0">
    <property type="entry name" value="ACYL-COA-BINDING DOMAIN-CONTAINING PROTEIN 6"/>
    <property type="match status" value="1"/>
</dbReference>
<dbReference type="SUPFAM" id="SSF47027">
    <property type="entry name" value="Acyl-CoA binding protein"/>
    <property type="match status" value="1"/>
</dbReference>
<evidence type="ECO:0000256" key="2">
    <source>
        <dbReference type="ARBA" id="ARBA00023043"/>
    </source>
</evidence>
<dbReference type="PRINTS" id="PR00689">
    <property type="entry name" value="ACOABINDINGP"/>
</dbReference>
<dbReference type="EMBL" id="QLLG01000164">
    <property type="protein sequence ID" value="RMX67509.1"/>
    <property type="molecule type" value="Genomic_DNA"/>
</dbReference>
<dbReference type="InterPro" id="IPR000582">
    <property type="entry name" value="Acyl-CoA-binding_protein"/>
</dbReference>
<dbReference type="Gene3D" id="1.20.80.10">
    <property type="match status" value="1"/>
</dbReference>
<feature type="domain" description="ACB" evidence="6">
    <location>
        <begin position="59"/>
        <end position="145"/>
    </location>
</feature>
<dbReference type="PANTHER" id="PTHR24119">
    <property type="entry name" value="ACYL-COA-BINDING DOMAIN-CONTAINING PROTEIN 6"/>
    <property type="match status" value="1"/>
</dbReference>
<dbReference type="InterPro" id="IPR002110">
    <property type="entry name" value="Ankyrin_rpt"/>
</dbReference>
<keyword evidence="5" id="KW-0812">Transmembrane</keyword>
<dbReference type="Pfam" id="PF00887">
    <property type="entry name" value="ACBP"/>
    <property type="match status" value="1"/>
</dbReference>
<dbReference type="PROSITE" id="PS50297">
    <property type="entry name" value="ANK_REP_REGION"/>
    <property type="match status" value="2"/>
</dbReference>
<evidence type="ECO:0000256" key="4">
    <source>
        <dbReference type="PROSITE-ProRule" id="PRU00023"/>
    </source>
</evidence>
<organism evidence="7 8">
    <name type="scientific">Peronospora effusa</name>
    <dbReference type="NCBI Taxonomy" id="542832"/>
    <lineage>
        <taxon>Eukaryota</taxon>
        <taxon>Sar</taxon>
        <taxon>Stramenopiles</taxon>
        <taxon>Oomycota</taxon>
        <taxon>Peronosporomycetes</taxon>
        <taxon>Peronosporales</taxon>
        <taxon>Peronosporaceae</taxon>
        <taxon>Peronospora</taxon>
    </lineage>
</organism>
<dbReference type="Pfam" id="PF12796">
    <property type="entry name" value="Ank_2"/>
    <property type="match status" value="1"/>
</dbReference>